<dbReference type="EMBL" id="JBHSEC010000014">
    <property type="protein sequence ID" value="MFC4410371.1"/>
    <property type="molecule type" value="Genomic_DNA"/>
</dbReference>
<reference evidence="9" key="1">
    <citation type="journal article" date="2019" name="Int. J. Syst. Evol. Microbiol.">
        <title>The Global Catalogue of Microorganisms (GCM) 10K type strain sequencing project: providing services to taxonomists for standard genome sequencing and annotation.</title>
        <authorList>
            <consortium name="The Broad Institute Genomics Platform"/>
            <consortium name="The Broad Institute Genome Sequencing Center for Infectious Disease"/>
            <person name="Wu L."/>
            <person name="Ma J."/>
        </authorList>
    </citation>
    <scope>NUCLEOTIDE SEQUENCE [LARGE SCALE GENOMIC DNA]</scope>
    <source>
        <strain evidence="9">CCUG 59778</strain>
    </source>
</reference>
<accession>A0ABV8X367</accession>
<feature type="transmembrane region" description="Helical" evidence="7">
    <location>
        <begin position="401"/>
        <end position="421"/>
    </location>
</feature>
<feature type="transmembrane region" description="Helical" evidence="7">
    <location>
        <begin position="39"/>
        <end position="57"/>
    </location>
</feature>
<comment type="caution">
    <text evidence="8">The sequence shown here is derived from an EMBL/GenBank/DDBJ whole genome shotgun (WGS) entry which is preliminary data.</text>
</comment>
<feature type="transmembrane region" description="Helical" evidence="7">
    <location>
        <begin position="129"/>
        <end position="148"/>
    </location>
</feature>
<evidence type="ECO:0000256" key="7">
    <source>
        <dbReference type="SAM" id="Phobius"/>
    </source>
</evidence>
<dbReference type="PANTHER" id="PTHR42810">
    <property type="entry name" value="PURINE PERMEASE C1399.01C-RELATED"/>
    <property type="match status" value="1"/>
</dbReference>
<feature type="transmembrane region" description="Helical" evidence="7">
    <location>
        <begin position="232"/>
        <end position="252"/>
    </location>
</feature>
<dbReference type="InterPro" id="IPR006043">
    <property type="entry name" value="NCS2"/>
</dbReference>
<keyword evidence="3" id="KW-0813">Transport</keyword>
<protein>
    <submittedName>
        <fullName evidence="8">Purine/pyrimidine permease</fullName>
    </submittedName>
</protein>
<comment type="similarity">
    <text evidence="2">Belongs to the nucleobase:cation symporter-2 (NCS2) (TC 2.A.40) family.</text>
</comment>
<evidence type="ECO:0000256" key="5">
    <source>
        <dbReference type="ARBA" id="ARBA00022989"/>
    </source>
</evidence>
<keyword evidence="6 7" id="KW-0472">Membrane</keyword>
<name>A0ABV8X367_9LACT</name>
<sequence>MKNILGGLQWAVFLFASSIAAPIAIAHVFGMDSADTSLFIQRTIFILGIACLVQVLIGHRLPINEGPAGIWWGVFVVYAGMVGILYPTMGQSLQVLQSGQMYSGIIFILLAITGLIGKMKNLFTPTITFVYLTLLVLQLSGTFVKGMLGVEEVGESVDPIIAVASLVIMIATYFMMSSKNKWLQRYSVLLSILLGWLLFLIVGKAENVDFKGDSWISFPDVFVYGPPVWDTGMFVTALFITLLLVANMMASIRVMESVYKKSFGIDHPDRMKHGSIASGVNQILAGIFSAIGPVPISGAAGFVSATKMAKLKPFVFGAIIVVIISVLPNVIAVFSALPAPVAFAVTFTIFTKMVEMALKELESEENKGRAYTVSAYALMTGVGLMFVPVDSLGNLPDVVSVILSNGMIVGTIVGITLEQLFKKKKNQFI</sequence>
<dbReference type="NCBIfam" id="NF037981">
    <property type="entry name" value="NCS2_1"/>
    <property type="match status" value="1"/>
</dbReference>
<evidence type="ECO:0000256" key="2">
    <source>
        <dbReference type="ARBA" id="ARBA00008821"/>
    </source>
</evidence>
<evidence type="ECO:0000313" key="8">
    <source>
        <dbReference type="EMBL" id="MFC4410371.1"/>
    </source>
</evidence>
<keyword evidence="5 7" id="KW-1133">Transmembrane helix</keyword>
<evidence type="ECO:0000256" key="3">
    <source>
        <dbReference type="ARBA" id="ARBA00022448"/>
    </source>
</evidence>
<organism evidence="8 9">
    <name type="scientific">Chungangia koreensis</name>
    <dbReference type="NCBI Taxonomy" id="752657"/>
    <lineage>
        <taxon>Bacteria</taxon>
        <taxon>Bacillati</taxon>
        <taxon>Bacillota</taxon>
        <taxon>Bacilli</taxon>
        <taxon>Lactobacillales</taxon>
        <taxon>Chungangia</taxon>
    </lineage>
</organism>
<evidence type="ECO:0000313" key="9">
    <source>
        <dbReference type="Proteomes" id="UP001595817"/>
    </source>
</evidence>
<dbReference type="PANTHER" id="PTHR42810:SF1">
    <property type="entry name" value="PURINE PERMEASE YWDJ-RELATED"/>
    <property type="match status" value="1"/>
</dbReference>
<feature type="transmembrane region" description="Helical" evidence="7">
    <location>
        <begin position="370"/>
        <end position="389"/>
    </location>
</feature>
<gene>
    <name evidence="8" type="ORF">ACFOZY_08040</name>
</gene>
<feature type="transmembrane region" description="Helical" evidence="7">
    <location>
        <begin position="188"/>
        <end position="205"/>
    </location>
</feature>
<feature type="transmembrane region" description="Helical" evidence="7">
    <location>
        <begin position="101"/>
        <end position="117"/>
    </location>
</feature>
<feature type="transmembrane region" description="Helical" evidence="7">
    <location>
        <begin position="160"/>
        <end position="176"/>
    </location>
</feature>
<comment type="subcellular location">
    <subcellularLocation>
        <location evidence="1">Membrane</location>
        <topology evidence="1">Multi-pass membrane protein</topology>
    </subcellularLocation>
</comment>
<evidence type="ECO:0000256" key="4">
    <source>
        <dbReference type="ARBA" id="ARBA00022692"/>
    </source>
</evidence>
<keyword evidence="4 7" id="KW-0812">Transmembrane</keyword>
<feature type="transmembrane region" description="Helical" evidence="7">
    <location>
        <begin position="314"/>
        <end position="334"/>
    </location>
</feature>
<evidence type="ECO:0000256" key="6">
    <source>
        <dbReference type="ARBA" id="ARBA00023136"/>
    </source>
</evidence>
<feature type="transmembrane region" description="Helical" evidence="7">
    <location>
        <begin position="69"/>
        <end position="89"/>
    </location>
</feature>
<keyword evidence="9" id="KW-1185">Reference proteome</keyword>
<dbReference type="Proteomes" id="UP001595817">
    <property type="component" value="Unassembled WGS sequence"/>
</dbReference>
<evidence type="ECO:0000256" key="1">
    <source>
        <dbReference type="ARBA" id="ARBA00004141"/>
    </source>
</evidence>
<dbReference type="RefSeq" id="WP_378154136.1">
    <property type="nucleotide sequence ID" value="NZ_JBHSEC010000014.1"/>
</dbReference>
<proteinExistence type="inferred from homology"/>
<dbReference type="Pfam" id="PF00860">
    <property type="entry name" value="Xan_ur_permease"/>
    <property type="match status" value="1"/>
</dbReference>